<feature type="non-terminal residue" evidence="1">
    <location>
        <position position="1"/>
    </location>
</feature>
<dbReference type="STRING" id="104421.E2ACZ2"/>
<organism evidence="2">
    <name type="scientific">Camponotus floridanus</name>
    <name type="common">Florida carpenter ant</name>
    <dbReference type="NCBI Taxonomy" id="104421"/>
    <lineage>
        <taxon>Eukaryota</taxon>
        <taxon>Metazoa</taxon>
        <taxon>Ecdysozoa</taxon>
        <taxon>Arthropoda</taxon>
        <taxon>Hexapoda</taxon>
        <taxon>Insecta</taxon>
        <taxon>Pterygota</taxon>
        <taxon>Neoptera</taxon>
        <taxon>Endopterygota</taxon>
        <taxon>Hymenoptera</taxon>
        <taxon>Apocrita</taxon>
        <taxon>Aculeata</taxon>
        <taxon>Formicoidea</taxon>
        <taxon>Formicidae</taxon>
        <taxon>Formicinae</taxon>
        <taxon>Camponotus</taxon>
    </lineage>
</organism>
<evidence type="ECO:0000313" key="2">
    <source>
        <dbReference type="Proteomes" id="UP000000311"/>
    </source>
</evidence>
<feature type="non-terminal residue" evidence="1">
    <location>
        <position position="143"/>
    </location>
</feature>
<dbReference type="EMBL" id="GL438620">
    <property type="protein sequence ID" value="EFN68697.1"/>
    <property type="molecule type" value="Genomic_DNA"/>
</dbReference>
<dbReference type="OMA" id="ANAYEMW"/>
<dbReference type="Proteomes" id="UP000000311">
    <property type="component" value="Unassembled WGS sequence"/>
</dbReference>
<protein>
    <submittedName>
        <fullName evidence="1">Retrovirus-related Pol polyprotein from transposon TNT 1-94</fullName>
    </submittedName>
</protein>
<dbReference type="Pfam" id="PF14223">
    <property type="entry name" value="Retrotran_gag_2"/>
    <property type="match status" value="1"/>
</dbReference>
<dbReference type="AlphaFoldDB" id="E2ACZ2"/>
<name>E2ACZ2_CAMFO</name>
<reference evidence="1 2" key="1">
    <citation type="journal article" date="2010" name="Science">
        <title>Genomic comparison of the ants Camponotus floridanus and Harpegnathos saltator.</title>
        <authorList>
            <person name="Bonasio R."/>
            <person name="Zhang G."/>
            <person name="Ye C."/>
            <person name="Mutti N.S."/>
            <person name="Fang X."/>
            <person name="Qin N."/>
            <person name="Donahue G."/>
            <person name="Yang P."/>
            <person name="Li Q."/>
            <person name="Li C."/>
            <person name="Zhang P."/>
            <person name="Huang Z."/>
            <person name="Berger S.L."/>
            <person name="Reinberg D."/>
            <person name="Wang J."/>
            <person name="Liebig J."/>
        </authorList>
    </citation>
    <scope>NUCLEOTIDE SEQUENCE [LARGE SCALE GENOMIC DNA]</scope>
    <source>
        <strain evidence="2">C129</strain>
    </source>
</reference>
<dbReference type="OrthoDB" id="7635258at2759"/>
<sequence>KFNIPLLNGGNYVFWKTKVRAILVRDDLWDVVNEPKPVQLNDAWTKRNNKAMACITLNVEDNQLIHFAHLDNAFDVWQAFSRKYERSTFGSRLYLRRKLYSIHYRSGAMSDHIDAIIEVVGLLRGSGKPLEDEEVVAMLLVSL</sequence>
<dbReference type="InParanoid" id="E2ACZ2"/>
<keyword evidence="2" id="KW-1185">Reference proteome</keyword>
<evidence type="ECO:0000313" key="1">
    <source>
        <dbReference type="EMBL" id="EFN68697.1"/>
    </source>
</evidence>
<proteinExistence type="predicted"/>
<gene>
    <name evidence="1" type="ORF">EAG_14204</name>
</gene>
<accession>E2ACZ2</accession>